<dbReference type="PANTHER" id="PTHR30469">
    <property type="entry name" value="MULTIDRUG RESISTANCE PROTEIN MDTA"/>
    <property type="match status" value="1"/>
</dbReference>
<evidence type="ECO:0000313" key="2">
    <source>
        <dbReference type="EMBL" id="MFD3266559.1"/>
    </source>
</evidence>
<protein>
    <submittedName>
        <fullName evidence="2">HlyD family efflux transporter periplasmic adaptor subunit</fullName>
    </submittedName>
</protein>
<accession>A0ABW6CU04</accession>
<dbReference type="Gene3D" id="2.40.50.100">
    <property type="match status" value="1"/>
</dbReference>
<feature type="domain" description="Multidrug resistance protein MdtA-like C-terminal permuted SH3" evidence="1">
    <location>
        <begin position="360"/>
        <end position="405"/>
    </location>
</feature>
<organism evidence="2 3">
    <name type="scientific">Phenylobacterium ferrooxidans</name>
    <dbReference type="NCBI Taxonomy" id="2982689"/>
    <lineage>
        <taxon>Bacteria</taxon>
        <taxon>Pseudomonadati</taxon>
        <taxon>Pseudomonadota</taxon>
        <taxon>Alphaproteobacteria</taxon>
        <taxon>Caulobacterales</taxon>
        <taxon>Caulobacteraceae</taxon>
        <taxon>Phenylobacterium</taxon>
    </lineage>
</organism>
<dbReference type="EMBL" id="JAOTJD010000066">
    <property type="protein sequence ID" value="MFD3266559.1"/>
    <property type="molecule type" value="Genomic_DNA"/>
</dbReference>
<dbReference type="Gene3D" id="2.40.30.170">
    <property type="match status" value="1"/>
</dbReference>
<sequence length="419" mass="46953">MDKPIAQRRWRSRQVLIGGGASLAIVALVVTVALTAFAARSAVRVPIANLTIETVHTDVFHDFVTLRARVVPRDVVYLDTLEGGQVEQVFVQPGDLVNAGQPLLRFRNTSLELEVLDREGRLVESITQLQSYEKQLEDTRLANEKAVARIQYDIVRLQRLADRRDALLANGYVSRDQHDAVHDELRYNRGLLPLQLTANREQDSLRRRQNPQIQTELASLRESLIITRSKLESLVLRAPVAGRLTDMDLKRGEIRERGQRLGQITPDTGFKLQADIDQYYLQRVQVGQIGQVEIGRLAIPFRVVRVDPQVKNATFQMEMAFAQAPHAGLLQGQALEGRLTLGGDSKGLVLAAGPFLERSGGDWVMVLDKGGRRADRRRIRLGRRNAEQVEILSGLAPGERVLTSDYTGFEKVDQVILTK</sequence>
<proteinExistence type="predicted"/>
<comment type="caution">
    <text evidence="2">The sequence shown here is derived from an EMBL/GenBank/DDBJ whole genome shotgun (WGS) entry which is preliminary data.</text>
</comment>
<dbReference type="Gene3D" id="1.10.287.470">
    <property type="entry name" value="Helix hairpin bin"/>
    <property type="match status" value="1"/>
</dbReference>
<dbReference type="PANTHER" id="PTHR30469:SF15">
    <property type="entry name" value="HLYD FAMILY OF SECRETION PROTEINS"/>
    <property type="match status" value="1"/>
</dbReference>
<reference evidence="2 3" key="1">
    <citation type="submission" date="2022-09" db="EMBL/GenBank/DDBJ databases">
        <title>New species of Phenylobacterium.</title>
        <authorList>
            <person name="Mieszkin S."/>
        </authorList>
    </citation>
    <scope>NUCLEOTIDE SEQUENCE [LARGE SCALE GENOMIC DNA]</scope>
    <source>
        <strain evidence="2 3">HK31-G</strain>
    </source>
</reference>
<keyword evidence="3" id="KW-1185">Reference proteome</keyword>
<gene>
    <name evidence="2" type="ORF">OCL97_21685</name>
</gene>
<dbReference type="Proteomes" id="UP001598130">
    <property type="component" value="Unassembled WGS sequence"/>
</dbReference>
<dbReference type="Gene3D" id="2.40.420.20">
    <property type="match status" value="1"/>
</dbReference>
<evidence type="ECO:0000259" key="1">
    <source>
        <dbReference type="Pfam" id="PF25967"/>
    </source>
</evidence>
<name>A0ABW6CU04_9CAUL</name>
<dbReference type="InterPro" id="IPR058627">
    <property type="entry name" value="MdtA-like_C"/>
</dbReference>
<dbReference type="RefSeq" id="WP_377371799.1">
    <property type="nucleotide sequence ID" value="NZ_JAOTJD010000066.1"/>
</dbReference>
<dbReference type="Pfam" id="PF25967">
    <property type="entry name" value="RND-MFP_C"/>
    <property type="match status" value="1"/>
</dbReference>
<evidence type="ECO:0000313" key="3">
    <source>
        <dbReference type="Proteomes" id="UP001598130"/>
    </source>
</evidence>